<dbReference type="EMBL" id="CP025738">
    <property type="protein sequence ID" value="AUO45075.1"/>
    <property type="molecule type" value="Genomic_DNA"/>
</dbReference>
<proteinExistence type="predicted"/>
<dbReference type="Proteomes" id="UP000235315">
    <property type="component" value="Chromosome"/>
</dbReference>
<reference evidence="1 2" key="1">
    <citation type="submission" date="2018-01" db="EMBL/GenBank/DDBJ databases">
        <title>Tropical forage species Digitaria eriantha prevents oxidative stress under low temperature conditions by the incorporation of polyhydroxybutyrate-producing endophytic bacteria.</title>
        <authorList>
            <person name="Stritzler M."/>
            <person name="Ayub N."/>
        </authorList>
    </citation>
    <scope>NUCLEOTIDE SEQUENCE [LARGE SCALE GENOMIC DNA]</scope>
    <source>
        <strain evidence="1 2">FR1</strain>
    </source>
</reference>
<protein>
    <submittedName>
        <fullName evidence="1">Uncharacterized protein</fullName>
    </submittedName>
</protein>
<keyword evidence="2" id="KW-1185">Reference proteome</keyword>
<sequence length="70" mass="7841">MMKRIKGIREKMWAGQTAPFFCLRFLDPKKQKGPQGAFSTNAGVISVRGLRSCLPCHPTLQRQAAHLSSR</sequence>
<evidence type="ECO:0000313" key="1">
    <source>
        <dbReference type="EMBL" id="AUO45075.1"/>
    </source>
</evidence>
<accession>A0ABM6QUW7</accession>
<name>A0ABM6QUW7_PSEO1</name>
<organism evidence="1 2">
    <name type="scientific">Pseudomonas ogarae (strain DSM 112162 / CECT 30235 / F113)</name>
    <dbReference type="NCBI Taxonomy" id="1114970"/>
    <lineage>
        <taxon>Bacteria</taxon>
        <taxon>Pseudomonadati</taxon>
        <taxon>Pseudomonadota</taxon>
        <taxon>Gammaproteobacteria</taxon>
        <taxon>Pseudomonadales</taxon>
        <taxon>Pseudomonadaceae</taxon>
        <taxon>Pseudomonas</taxon>
    </lineage>
</organism>
<evidence type="ECO:0000313" key="2">
    <source>
        <dbReference type="Proteomes" id="UP000235315"/>
    </source>
</evidence>
<gene>
    <name evidence="1" type="ORF">C1C98_06265</name>
</gene>